<comment type="caution">
    <text evidence="1">The sequence shown here is derived from an EMBL/GenBank/DDBJ whole genome shotgun (WGS) entry which is preliminary data.</text>
</comment>
<sequence length="657" mass="74886">MPRKRFTHKKAAEEQPVQAEYNADDCQAELMVDWGTYSVSSAYVIRRPRGPRPAINILWMDGMNQEIRTMATWDGDEFLHGTKLQERLDEDPSLGDKVIDMFKLALYEDEGTLAVRQRTEDILSELGGNKTFDLLLYEHIRAIINDSKKAILEESVERASFSKEEFQKIIDNMTVRISVPEMWTPDACRRMQAAAKRAGASLVVLASEAQSATAFLVDKIHEKVSNMRLKETLKRGHNFAVVDLGCGTGDVAMYELLDDLSVKCALKPLGHTKGDLCGSLQVDNLLWARLKEKKAKADPDWVKKCAEKLGLSQRELERRARQKIEESKKKLRPTARDDYSETQVIDGMGYAKEDIAFSAAEIRSALDIVTKRVIALIDGHVKDTPLAFIQLTGGFSANTYLFQRLQQEYEKGRGVMIIRPGNEGSGSVFPILVGGLHRFDNIVEQKLPSRYGYGLLQRVPFHKDLHKDSYTEKRMVDGSIKLIYKDWVDTSPYDESVRVIDDCLRIIVKPGTPLETGDVRKISMEYRPPKRNPHISDELVYMSGDRSFKDGQRTRKAGGKNEFFKHIYPWMTVTIPLDTAELDKHDFDSGTDENGDEYWILCAWAKVKWDGRCMSLSYDILEKCDEKKPWEKRKVVMTQEGEVYDARFSPFHESVGI</sequence>
<name>A0A8H6VNA8_9PEZI</name>
<accession>A0A8H6VNA8</accession>
<dbReference type="Gene3D" id="3.30.420.40">
    <property type="match status" value="2"/>
</dbReference>
<keyword evidence="2" id="KW-1185">Reference proteome</keyword>
<dbReference type="OrthoDB" id="3637243at2759"/>
<dbReference type="Gene3D" id="3.90.640.10">
    <property type="entry name" value="Actin, Chain A, domain 4"/>
    <property type="match status" value="1"/>
</dbReference>
<dbReference type="PANTHER" id="PTHR14187:SF5">
    <property type="entry name" value="HEAT SHOCK 70 KDA PROTEIN 12A"/>
    <property type="match status" value="1"/>
</dbReference>
<dbReference type="EMBL" id="JABCIY010000061">
    <property type="protein sequence ID" value="KAF7194459.1"/>
    <property type="molecule type" value="Genomic_DNA"/>
</dbReference>
<dbReference type="AlphaFoldDB" id="A0A8H6VNA8"/>
<dbReference type="Proteomes" id="UP000660729">
    <property type="component" value="Unassembled WGS sequence"/>
</dbReference>
<gene>
    <name evidence="1" type="ORF">HII31_04264</name>
</gene>
<organism evidence="1 2">
    <name type="scientific">Pseudocercospora fuligena</name>
    <dbReference type="NCBI Taxonomy" id="685502"/>
    <lineage>
        <taxon>Eukaryota</taxon>
        <taxon>Fungi</taxon>
        <taxon>Dikarya</taxon>
        <taxon>Ascomycota</taxon>
        <taxon>Pezizomycotina</taxon>
        <taxon>Dothideomycetes</taxon>
        <taxon>Dothideomycetidae</taxon>
        <taxon>Mycosphaerellales</taxon>
        <taxon>Mycosphaerellaceae</taxon>
        <taxon>Pseudocercospora</taxon>
    </lineage>
</organism>
<dbReference type="PANTHER" id="PTHR14187">
    <property type="entry name" value="ALPHA KINASE/ELONGATION FACTOR 2 KINASE"/>
    <property type="match status" value="1"/>
</dbReference>
<proteinExistence type="predicted"/>
<protein>
    <submittedName>
        <fullName evidence="1">Uncharacterized protein</fullName>
    </submittedName>
</protein>
<dbReference type="InterPro" id="IPR043129">
    <property type="entry name" value="ATPase_NBD"/>
</dbReference>
<dbReference type="SUPFAM" id="SSF53067">
    <property type="entry name" value="Actin-like ATPase domain"/>
    <property type="match status" value="1"/>
</dbReference>
<dbReference type="CDD" id="cd10170">
    <property type="entry name" value="ASKHA_NBD_HSP70"/>
    <property type="match status" value="1"/>
</dbReference>
<reference evidence="1" key="1">
    <citation type="submission" date="2020-04" db="EMBL/GenBank/DDBJ databases">
        <title>Draft genome resource of the tomato pathogen Pseudocercospora fuligena.</title>
        <authorList>
            <person name="Zaccaron A."/>
        </authorList>
    </citation>
    <scope>NUCLEOTIDE SEQUENCE</scope>
    <source>
        <strain evidence="1">PF001</strain>
    </source>
</reference>
<evidence type="ECO:0000313" key="2">
    <source>
        <dbReference type="Proteomes" id="UP000660729"/>
    </source>
</evidence>
<evidence type="ECO:0000313" key="1">
    <source>
        <dbReference type="EMBL" id="KAF7194459.1"/>
    </source>
</evidence>